<accession>A0AAU9EXA4</accession>
<dbReference type="Gene3D" id="3.40.640.10">
    <property type="entry name" value="Type I PLP-dependent aspartate aminotransferase-like (Major domain)"/>
    <property type="match status" value="1"/>
</dbReference>
<evidence type="ECO:0000256" key="3">
    <source>
        <dbReference type="ARBA" id="ARBA00012239"/>
    </source>
</evidence>
<gene>
    <name evidence="7" type="primary">csdB</name>
    <name evidence="7" type="ORF">FAK_32310</name>
</gene>
<evidence type="ECO:0000313" key="8">
    <source>
        <dbReference type="Proteomes" id="UP001366166"/>
    </source>
</evidence>
<dbReference type="Pfam" id="PF00266">
    <property type="entry name" value="Aminotran_5"/>
    <property type="match status" value="1"/>
</dbReference>
<dbReference type="GO" id="GO:0031071">
    <property type="term" value="F:cysteine desulfurase activity"/>
    <property type="evidence" value="ECO:0007669"/>
    <property type="project" value="UniProtKB-EC"/>
</dbReference>
<dbReference type="EMBL" id="AP028679">
    <property type="protein sequence ID" value="BEQ16165.1"/>
    <property type="molecule type" value="Genomic_DNA"/>
</dbReference>
<organism evidence="7 8">
    <name type="scientific">Desulfoferula mesophila</name>
    <dbReference type="NCBI Taxonomy" id="3058419"/>
    <lineage>
        <taxon>Bacteria</taxon>
        <taxon>Pseudomonadati</taxon>
        <taxon>Thermodesulfobacteriota</taxon>
        <taxon>Desulfarculia</taxon>
        <taxon>Desulfarculales</taxon>
        <taxon>Desulfarculaceae</taxon>
        <taxon>Desulfoferula</taxon>
    </lineage>
</organism>
<name>A0AAU9EXA4_9BACT</name>
<reference evidence="8" key="1">
    <citation type="journal article" date="2023" name="Arch. Microbiol.">
        <title>Desulfoferula mesophilus gen. nov. sp. nov., a mesophilic sulfate-reducing bacterium isolated from a brackish lake sediment.</title>
        <authorList>
            <person name="Watanabe T."/>
            <person name="Yabe T."/>
            <person name="Tsuji J.M."/>
            <person name="Fukui M."/>
        </authorList>
    </citation>
    <scope>NUCLEOTIDE SEQUENCE [LARGE SCALE GENOMIC DNA]</scope>
    <source>
        <strain evidence="8">12FAK</strain>
    </source>
</reference>
<dbReference type="InterPro" id="IPR015422">
    <property type="entry name" value="PyrdxlP-dep_Trfase_small"/>
</dbReference>
<evidence type="ECO:0000256" key="2">
    <source>
        <dbReference type="ARBA" id="ARBA00010447"/>
    </source>
</evidence>
<feature type="domain" description="Aminotransferase class V" evidence="6">
    <location>
        <begin position="2"/>
        <end position="369"/>
    </location>
</feature>
<keyword evidence="8" id="KW-1185">Reference proteome</keyword>
<dbReference type="RefSeq" id="WP_338601629.1">
    <property type="nucleotide sequence ID" value="NZ_AP028679.1"/>
</dbReference>
<dbReference type="PANTHER" id="PTHR43586:SF4">
    <property type="entry name" value="ISOPENICILLIN N EPIMERASE"/>
    <property type="match status" value="1"/>
</dbReference>
<evidence type="ECO:0000256" key="4">
    <source>
        <dbReference type="ARBA" id="ARBA00022898"/>
    </source>
</evidence>
<dbReference type="EC" id="2.8.1.7" evidence="3"/>
<comment type="similarity">
    <text evidence="2">Belongs to the class-V pyridoxal-phosphate-dependent aminotransferase family. Csd subfamily.</text>
</comment>
<dbReference type="PANTHER" id="PTHR43586">
    <property type="entry name" value="CYSTEINE DESULFURASE"/>
    <property type="match status" value="1"/>
</dbReference>
<dbReference type="Gene3D" id="3.90.1150.10">
    <property type="entry name" value="Aspartate Aminotransferase, domain 1"/>
    <property type="match status" value="1"/>
</dbReference>
<keyword evidence="4" id="KW-0663">Pyridoxal phosphate</keyword>
<evidence type="ECO:0000313" key="7">
    <source>
        <dbReference type="EMBL" id="BEQ16165.1"/>
    </source>
</evidence>
<dbReference type="Proteomes" id="UP001366166">
    <property type="component" value="Chromosome"/>
</dbReference>
<dbReference type="KEGG" id="dmp:FAK_32310"/>
<proteinExistence type="inferred from homology"/>
<dbReference type="PIRSF" id="PIRSF005572">
    <property type="entry name" value="NifS"/>
    <property type="match status" value="1"/>
</dbReference>
<dbReference type="InterPro" id="IPR015421">
    <property type="entry name" value="PyrdxlP-dep_Trfase_major"/>
</dbReference>
<protein>
    <recommendedName>
        <fullName evidence="3">cysteine desulfurase</fullName>
        <ecNumber evidence="3">2.8.1.7</ecNumber>
    </recommendedName>
</protein>
<comment type="cofactor">
    <cofactor evidence="1">
        <name>pyridoxal 5'-phosphate</name>
        <dbReference type="ChEBI" id="CHEBI:597326"/>
    </cofactor>
</comment>
<evidence type="ECO:0000256" key="5">
    <source>
        <dbReference type="ARBA" id="ARBA00050776"/>
    </source>
</evidence>
<sequence length="384" mass="41316">MIYLDNSATTFPKPAEPLRRALEQYLQTGASPGRGGYDLAVEAEYEVEAVRRKVIRFFGGNEGWRVCFAYNATDALNTLIQGLTQEPCHVVSTRLEHNSVLRPLHHLAAQGRIALDLVPFNDQGYVEPEAVARALKPDTAFVMLNHASNVFGTVQPAAEIAALCREQGVELLLDASQSAGLHPIELEKWDVGGLAFTGHKSLLGPTGIGGLVLSPRVNPLPTRYGGTGVDSISLVHTMDYPHRLEAGTINLLGVLSLGHSLDYVTSPEHKQALARERELFALLRDGLAAIEGVELYHATGPGERLPLLSCNVRGMKAGDLAAVLDGDYEIAVRAGLHCAPLLHQDLGTSPYGSVRFSLGAFNTQADIEAALEAMTCIADVACRR</sequence>
<dbReference type="InterPro" id="IPR015424">
    <property type="entry name" value="PyrdxlP-dep_Trfase"/>
</dbReference>
<comment type="catalytic activity">
    <reaction evidence="5">
        <text>(sulfur carrier)-H + L-cysteine = (sulfur carrier)-SH + L-alanine</text>
        <dbReference type="Rhea" id="RHEA:43892"/>
        <dbReference type="Rhea" id="RHEA-COMP:14737"/>
        <dbReference type="Rhea" id="RHEA-COMP:14739"/>
        <dbReference type="ChEBI" id="CHEBI:29917"/>
        <dbReference type="ChEBI" id="CHEBI:35235"/>
        <dbReference type="ChEBI" id="CHEBI:57972"/>
        <dbReference type="ChEBI" id="CHEBI:64428"/>
        <dbReference type="EC" id="2.8.1.7"/>
    </reaction>
</comment>
<dbReference type="SUPFAM" id="SSF53383">
    <property type="entry name" value="PLP-dependent transferases"/>
    <property type="match status" value="1"/>
</dbReference>
<dbReference type="AlphaFoldDB" id="A0AAU9EXA4"/>
<dbReference type="InterPro" id="IPR000192">
    <property type="entry name" value="Aminotrans_V_dom"/>
</dbReference>
<evidence type="ECO:0000256" key="1">
    <source>
        <dbReference type="ARBA" id="ARBA00001933"/>
    </source>
</evidence>
<dbReference type="InterPro" id="IPR016454">
    <property type="entry name" value="Cysteine_dSase"/>
</dbReference>
<evidence type="ECO:0000259" key="6">
    <source>
        <dbReference type="Pfam" id="PF00266"/>
    </source>
</evidence>